<organism evidence="2 3">
    <name type="scientific">Mytilus edulis</name>
    <name type="common">Blue mussel</name>
    <dbReference type="NCBI Taxonomy" id="6550"/>
    <lineage>
        <taxon>Eukaryota</taxon>
        <taxon>Metazoa</taxon>
        <taxon>Spiralia</taxon>
        <taxon>Lophotrochozoa</taxon>
        <taxon>Mollusca</taxon>
        <taxon>Bivalvia</taxon>
        <taxon>Autobranchia</taxon>
        <taxon>Pteriomorphia</taxon>
        <taxon>Mytilida</taxon>
        <taxon>Mytiloidea</taxon>
        <taxon>Mytilidae</taxon>
        <taxon>Mytilinae</taxon>
        <taxon>Mytilus</taxon>
    </lineage>
</organism>
<dbReference type="SUPFAM" id="SSF56496">
    <property type="entry name" value="Fibrinogen C-terminal domain-like"/>
    <property type="match status" value="1"/>
</dbReference>
<keyword evidence="3" id="KW-1185">Reference proteome</keyword>
<accession>A0A8S3U6S0</accession>
<dbReference type="SMART" id="SM00186">
    <property type="entry name" value="FBG"/>
    <property type="match status" value="1"/>
</dbReference>
<dbReference type="Proteomes" id="UP000683360">
    <property type="component" value="Unassembled WGS sequence"/>
</dbReference>
<gene>
    <name evidence="2" type="ORF">MEDL_51305</name>
</gene>
<reference evidence="2" key="1">
    <citation type="submission" date="2021-03" db="EMBL/GenBank/DDBJ databases">
        <authorList>
            <person name="Bekaert M."/>
        </authorList>
    </citation>
    <scope>NUCLEOTIDE SEQUENCE</scope>
</reference>
<name>A0A8S3U6S0_MYTED</name>
<dbReference type="InterPro" id="IPR036056">
    <property type="entry name" value="Fibrinogen-like_C"/>
</dbReference>
<dbReference type="PROSITE" id="PS51406">
    <property type="entry name" value="FIBRINOGEN_C_2"/>
    <property type="match status" value="1"/>
</dbReference>
<dbReference type="InterPro" id="IPR050373">
    <property type="entry name" value="Fibrinogen_C-term_domain"/>
</dbReference>
<evidence type="ECO:0000259" key="1">
    <source>
        <dbReference type="PROSITE" id="PS51406"/>
    </source>
</evidence>
<dbReference type="PANTHER" id="PTHR19143">
    <property type="entry name" value="FIBRINOGEN/TENASCIN/ANGIOPOEITIN"/>
    <property type="match status" value="1"/>
</dbReference>
<dbReference type="EMBL" id="CAJPWZ010002497">
    <property type="protein sequence ID" value="CAG2238906.1"/>
    <property type="molecule type" value="Genomic_DNA"/>
</dbReference>
<evidence type="ECO:0000313" key="3">
    <source>
        <dbReference type="Proteomes" id="UP000683360"/>
    </source>
</evidence>
<feature type="domain" description="Fibrinogen C-terminal" evidence="1">
    <location>
        <begin position="146"/>
        <end position="213"/>
    </location>
</feature>
<comment type="caution">
    <text evidence="2">The sequence shown here is derived from an EMBL/GenBank/DDBJ whole genome shotgun (WGS) entry which is preliminary data.</text>
</comment>
<dbReference type="AlphaFoldDB" id="A0A8S3U6S0"/>
<dbReference type="Gene3D" id="4.10.530.10">
    <property type="entry name" value="Gamma-fibrinogen Carboxyl Terminal Fragment, domain 2"/>
    <property type="match status" value="1"/>
</dbReference>
<sequence length="213" mass="24047">MLSEREEHRDLLGAHSAVIVLQMVHKFRVMVIYASKRIIFTAAPVARKTCGVCDKVGNPKDCAVDQECNPSEVCKINTLFIGGVIAYGLGCEQKSVCDKLLKEYKATHTRPSTGKRTEHGYLVICSACCDYHYCNKDECNNVIRRNSLRHHQGMMFSTKDNANDHDDRIHTSFAQMREGVWWYKSCYQSNLNGVYLGGNQSSVGINWRASKGF</sequence>
<dbReference type="InterPro" id="IPR020837">
    <property type="entry name" value="Fibrinogen_CS"/>
</dbReference>
<protein>
    <submittedName>
        <fullName evidence="2">FCN</fullName>
    </submittedName>
</protein>
<dbReference type="InterPro" id="IPR002181">
    <property type="entry name" value="Fibrinogen_a/b/g_C_dom"/>
</dbReference>
<dbReference type="GO" id="GO:0005615">
    <property type="term" value="C:extracellular space"/>
    <property type="evidence" value="ECO:0007669"/>
    <property type="project" value="TreeGrafter"/>
</dbReference>
<dbReference type="Pfam" id="PF00147">
    <property type="entry name" value="Fibrinogen_C"/>
    <property type="match status" value="1"/>
</dbReference>
<dbReference type="PROSITE" id="PS00514">
    <property type="entry name" value="FIBRINOGEN_C_1"/>
    <property type="match status" value="1"/>
</dbReference>
<dbReference type="OrthoDB" id="10393197at2759"/>
<evidence type="ECO:0000313" key="2">
    <source>
        <dbReference type="EMBL" id="CAG2238906.1"/>
    </source>
</evidence>
<proteinExistence type="predicted"/>